<dbReference type="InterPro" id="IPR009262">
    <property type="entry name" value="SLC35_F1/F2/F6"/>
</dbReference>
<evidence type="ECO:0000313" key="9">
    <source>
        <dbReference type="Proteomes" id="UP000751190"/>
    </source>
</evidence>
<feature type="transmembrane region" description="Helical" evidence="7">
    <location>
        <begin position="55"/>
        <end position="77"/>
    </location>
</feature>
<evidence type="ECO:0000313" key="8">
    <source>
        <dbReference type="EMBL" id="KAG8461400.1"/>
    </source>
</evidence>
<keyword evidence="4 7" id="KW-0812">Transmembrane</keyword>
<dbReference type="SUPFAM" id="SSF103481">
    <property type="entry name" value="Multidrug resistance efflux transporter EmrE"/>
    <property type="match status" value="1"/>
</dbReference>
<comment type="subcellular location">
    <subcellularLocation>
        <location evidence="1">Membrane</location>
        <topology evidence="1">Multi-pass membrane protein</topology>
    </subcellularLocation>
</comment>
<evidence type="ECO:0000256" key="6">
    <source>
        <dbReference type="ARBA" id="ARBA00023136"/>
    </source>
</evidence>
<evidence type="ECO:0008006" key="10">
    <source>
        <dbReference type="Google" id="ProtNLM"/>
    </source>
</evidence>
<evidence type="ECO:0000256" key="7">
    <source>
        <dbReference type="SAM" id="Phobius"/>
    </source>
</evidence>
<evidence type="ECO:0000256" key="4">
    <source>
        <dbReference type="ARBA" id="ARBA00022692"/>
    </source>
</evidence>
<name>A0A8J5XEL2_DIALT</name>
<keyword evidence="9" id="KW-1185">Reference proteome</keyword>
<reference evidence="8" key="1">
    <citation type="submission" date="2021-05" db="EMBL/GenBank/DDBJ databases">
        <title>The genome of the haptophyte Pavlova lutheri (Diacronema luteri, Pavlovales) - a model for lipid biosynthesis in eukaryotic algae.</title>
        <authorList>
            <person name="Hulatt C.J."/>
            <person name="Posewitz M.C."/>
        </authorList>
    </citation>
    <scope>NUCLEOTIDE SEQUENCE</scope>
    <source>
        <strain evidence="8">NIVA-4/92</strain>
    </source>
</reference>
<accession>A0A8J5XEL2</accession>
<feature type="transmembrane region" description="Helical" evidence="7">
    <location>
        <begin position="12"/>
        <end position="35"/>
    </location>
</feature>
<comment type="caution">
    <text evidence="8">The sequence shown here is derived from an EMBL/GenBank/DDBJ whole genome shotgun (WGS) entry which is preliminary data.</text>
</comment>
<feature type="transmembrane region" description="Helical" evidence="7">
    <location>
        <begin position="106"/>
        <end position="130"/>
    </location>
</feature>
<keyword evidence="3" id="KW-0813">Transport</keyword>
<evidence type="ECO:0000256" key="1">
    <source>
        <dbReference type="ARBA" id="ARBA00004141"/>
    </source>
</evidence>
<feature type="transmembrane region" description="Helical" evidence="7">
    <location>
        <begin position="341"/>
        <end position="360"/>
    </location>
</feature>
<dbReference type="OMA" id="HGANEDF"/>
<feature type="transmembrane region" description="Helical" evidence="7">
    <location>
        <begin position="312"/>
        <end position="329"/>
    </location>
</feature>
<dbReference type="Pfam" id="PF06027">
    <property type="entry name" value="SLC35F"/>
    <property type="match status" value="1"/>
</dbReference>
<gene>
    <name evidence="8" type="ORF">KFE25_010587</name>
</gene>
<organism evidence="8 9">
    <name type="scientific">Diacronema lutheri</name>
    <name type="common">Unicellular marine alga</name>
    <name type="synonym">Monochrysis lutheri</name>
    <dbReference type="NCBI Taxonomy" id="2081491"/>
    <lineage>
        <taxon>Eukaryota</taxon>
        <taxon>Haptista</taxon>
        <taxon>Haptophyta</taxon>
        <taxon>Pavlovophyceae</taxon>
        <taxon>Pavlovales</taxon>
        <taxon>Pavlovaceae</taxon>
        <taxon>Diacronema</taxon>
    </lineage>
</organism>
<dbReference type="EMBL" id="JAGTXO010000026">
    <property type="protein sequence ID" value="KAG8461400.1"/>
    <property type="molecule type" value="Genomic_DNA"/>
</dbReference>
<dbReference type="GO" id="GO:0016020">
    <property type="term" value="C:membrane"/>
    <property type="evidence" value="ECO:0007669"/>
    <property type="project" value="UniProtKB-SubCell"/>
</dbReference>
<evidence type="ECO:0000256" key="3">
    <source>
        <dbReference type="ARBA" id="ARBA00022448"/>
    </source>
</evidence>
<feature type="transmembrane region" description="Helical" evidence="7">
    <location>
        <begin position="234"/>
        <end position="255"/>
    </location>
</feature>
<dbReference type="GO" id="GO:0022857">
    <property type="term" value="F:transmembrane transporter activity"/>
    <property type="evidence" value="ECO:0007669"/>
    <property type="project" value="InterPro"/>
</dbReference>
<protein>
    <recommendedName>
        <fullName evidence="10">EamA domain-containing protein</fullName>
    </recommendedName>
</protein>
<dbReference type="PANTHER" id="PTHR13146:SF3">
    <property type="entry name" value="EAMA DOMAIN-CONTAINING PROTEIN"/>
    <property type="match status" value="1"/>
</dbReference>
<proteinExistence type="inferred from homology"/>
<dbReference type="InterPro" id="IPR037185">
    <property type="entry name" value="EmrE-like"/>
</dbReference>
<dbReference type="PANTHER" id="PTHR13146">
    <property type="match status" value="1"/>
</dbReference>
<evidence type="ECO:0000256" key="5">
    <source>
        <dbReference type="ARBA" id="ARBA00022989"/>
    </source>
</evidence>
<dbReference type="PROSITE" id="PS51257">
    <property type="entry name" value="PROKAR_LIPOPROTEIN"/>
    <property type="match status" value="1"/>
</dbReference>
<feature type="transmembrane region" description="Helical" evidence="7">
    <location>
        <begin position="194"/>
        <end position="213"/>
    </location>
</feature>
<keyword evidence="6 7" id="KW-0472">Membrane</keyword>
<dbReference type="AlphaFoldDB" id="A0A8J5XEL2"/>
<dbReference type="OrthoDB" id="29773at2759"/>
<keyword evidence="5 7" id="KW-1133">Transmembrane helix</keyword>
<feature type="transmembrane region" description="Helical" evidence="7">
    <location>
        <begin position="161"/>
        <end position="182"/>
    </location>
</feature>
<dbReference type="Proteomes" id="UP000751190">
    <property type="component" value="Unassembled WGS sequence"/>
</dbReference>
<feature type="transmembrane region" description="Helical" evidence="7">
    <location>
        <begin position="275"/>
        <end position="300"/>
    </location>
</feature>
<comment type="similarity">
    <text evidence="2">Belongs to the SLC35F solute transporter family.</text>
</comment>
<evidence type="ECO:0000256" key="2">
    <source>
        <dbReference type="ARBA" id="ARBA00007863"/>
    </source>
</evidence>
<sequence>MRGGSNGKRCSLTDVTVFIVGLVSGTGCSLTSKMLLSCKSIGKTGELEAFEFPLFQSWIMFVAMTCALPVHFVYDWYQRRALSEERASLTRAINAPGKARMPAWTYLVLAVPSCFDLVATVLCMFGLMYISVSVYQLLRGACIVFVALMKHYMLKDRQRGFQWMGVALLALAISMVGLTSVLGASADAEGKNPLVGIVLILGGALVQSLQYAFEEKMMTGEVSAPPLLVIGMEGLWGTLLCTCVLYPLAWVLPGHDHGHVEDPFNTYAMVTSSRTIQYILVWYFLFIFLYNSFGVLVTYLLNSVWHAILDNFRPITVWGADLFIFYAISHGTFGEEWNSSSYLELAGLGILLFGTAVYNASIRLPCFTYDSGSAMMATPMMARSPLIASALDHARAQGVPDELRDKVFTQYVAPQPPAATQYGFISVNTS</sequence>